<feature type="compositionally biased region" description="Low complexity" evidence="1">
    <location>
        <begin position="32"/>
        <end position="64"/>
    </location>
</feature>
<dbReference type="Proteomes" id="UP001165089">
    <property type="component" value="Unassembled WGS sequence"/>
</dbReference>
<evidence type="ECO:0000256" key="1">
    <source>
        <dbReference type="SAM" id="MobiDB-lite"/>
    </source>
</evidence>
<feature type="compositionally biased region" description="Pro residues" evidence="1">
    <location>
        <begin position="19"/>
        <end position="31"/>
    </location>
</feature>
<reference evidence="2 3" key="1">
    <citation type="journal article" date="2023" name="Antonie Van Leeuwenhoek">
        <title>Mesoterricola silvestris gen. nov., sp. nov., Mesoterricola sediminis sp. nov., Geothrix oryzae sp. nov., Geothrix edaphica sp. nov., Geothrix rubra sp. nov., and Geothrix limicola sp. nov., six novel members of Acidobacteriota isolated from soils.</title>
        <authorList>
            <person name="Itoh H."/>
            <person name="Sugisawa Y."/>
            <person name="Mise K."/>
            <person name="Xu Z."/>
            <person name="Kuniyasu M."/>
            <person name="Ushijima N."/>
            <person name="Kawano K."/>
            <person name="Kobayashi E."/>
            <person name="Shiratori Y."/>
            <person name="Masuda Y."/>
            <person name="Senoo K."/>
        </authorList>
    </citation>
    <scope>NUCLEOTIDE SEQUENCE [LARGE SCALE GENOMIC DNA]</scope>
    <source>
        <strain evidence="2 3">Red803</strain>
    </source>
</reference>
<comment type="caution">
    <text evidence="2">The sequence shown here is derived from an EMBL/GenBank/DDBJ whole genome shotgun (WGS) entry which is preliminary data.</text>
</comment>
<keyword evidence="3" id="KW-1185">Reference proteome</keyword>
<dbReference type="EMBL" id="BSDD01000002">
    <property type="protein sequence ID" value="GLH69927.1"/>
    <property type="molecule type" value="Genomic_DNA"/>
</dbReference>
<accession>A0ABQ5Q5F9</accession>
<feature type="region of interest" description="Disordered" evidence="1">
    <location>
        <begin position="210"/>
        <end position="230"/>
    </location>
</feature>
<proteinExistence type="predicted"/>
<protein>
    <submittedName>
        <fullName evidence="2">Uncharacterized protein</fullName>
    </submittedName>
</protein>
<dbReference type="RefSeq" id="WP_285724128.1">
    <property type="nucleotide sequence ID" value="NZ_BSDD01000002.1"/>
</dbReference>
<feature type="region of interest" description="Disordered" evidence="1">
    <location>
        <begin position="15"/>
        <end position="78"/>
    </location>
</feature>
<sequence>MQRSWVMALIVGSGLLAQTPPPEPPPAPAPVAPEAKPQALKPEPAVKPEAQAPAAEAQAPAPEVKTAAPEAKPFDQWRPTQRKYAYDLDRAALAAHELGYYRSHPRAVEVRDALEALVGTKEALPDKAKEGLAPVEAYLAAFYANQGPYGADGKKVLMEGNWKGLRSLALAATKAGTRTGDAATKGLEGRLARVRGLLFDPKVDAAAPTWAEPEAAKGKKARKAKAPKAPEGFHEQKAVLAFWVTQAMHYVEDTPQEVVVKGEKKMRLLPDPGPTKALGGLVTWLDRDDLEVLRDPGMGWLDLRRLVPSAGADQGRLGFGLLDHAADIAAAKAPEGAPAALPLLPGMQPVMGESKFSKGDEKRAILADVKLLPPAATLPEQMAAFGKLGRSRGFEVK</sequence>
<name>A0ABQ5Q5F9_9BACT</name>
<organism evidence="2 3">
    <name type="scientific">Geothrix rubra</name>
    <dbReference type="NCBI Taxonomy" id="2927977"/>
    <lineage>
        <taxon>Bacteria</taxon>
        <taxon>Pseudomonadati</taxon>
        <taxon>Acidobacteriota</taxon>
        <taxon>Holophagae</taxon>
        <taxon>Holophagales</taxon>
        <taxon>Holophagaceae</taxon>
        <taxon>Geothrix</taxon>
    </lineage>
</organism>
<evidence type="ECO:0000313" key="2">
    <source>
        <dbReference type="EMBL" id="GLH69927.1"/>
    </source>
</evidence>
<gene>
    <name evidence="2" type="ORF">GETHPA_14600</name>
</gene>
<evidence type="ECO:0000313" key="3">
    <source>
        <dbReference type="Proteomes" id="UP001165089"/>
    </source>
</evidence>